<feature type="chain" id="PRO_5021742132" evidence="1">
    <location>
        <begin position="20"/>
        <end position="86"/>
    </location>
</feature>
<feature type="signal peptide" evidence="1">
    <location>
        <begin position="1"/>
        <end position="19"/>
    </location>
</feature>
<evidence type="ECO:0000256" key="1">
    <source>
        <dbReference type="SAM" id="SignalP"/>
    </source>
</evidence>
<gene>
    <name evidence="2" type="ORF">SV7mr_29010</name>
</gene>
<dbReference type="Proteomes" id="UP000315003">
    <property type="component" value="Chromosome"/>
</dbReference>
<reference evidence="2 3" key="1">
    <citation type="submission" date="2019-02" db="EMBL/GenBank/DDBJ databases">
        <title>Deep-cultivation of Planctomycetes and their phenomic and genomic characterization uncovers novel biology.</title>
        <authorList>
            <person name="Wiegand S."/>
            <person name="Jogler M."/>
            <person name="Boedeker C."/>
            <person name="Pinto D."/>
            <person name="Vollmers J."/>
            <person name="Rivas-Marin E."/>
            <person name="Kohn T."/>
            <person name="Peeters S.H."/>
            <person name="Heuer A."/>
            <person name="Rast P."/>
            <person name="Oberbeckmann S."/>
            <person name="Bunk B."/>
            <person name="Jeske O."/>
            <person name="Meyerdierks A."/>
            <person name="Storesund J.E."/>
            <person name="Kallscheuer N."/>
            <person name="Luecker S."/>
            <person name="Lage O.M."/>
            <person name="Pohl T."/>
            <person name="Merkel B.J."/>
            <person name="Hornburger P."/>
            <person name="Mueller R.-W."/>
            <person name="Bruemmer F."/>
            <person name="Labrenz M."/>
            <person name="Spormann A.M."/>
            <person name="Op den Camp H."/>
            <person name="Overmann J."/>
            <person name="Amann R."/>
            <person name="Jetten M.S.M."/>
            <person name="Mascher T."/>
            <person name="Medema M.H."/>
            <person name="Devos D.P."/>
            <person name="Kaster A.-K."/>
            <person name="Ovreas L."/>
            <person name="Rohde M."/>
            <person name="Galperin M.Y."/>
            <person name="Jogler C."/>
        </authorList>
    </citation>
    <scope>NUCLEOTIDE SEQUENCE [LARGE SCALE GENOMIC DNA]</scope>
    <source>
        <strain evidence="2 3">SV_7m_r</strain>
    </source>
</reference>
<sequence precursor="true">MRIMLWMIGISLLSVYAVADETVLATDEMKHSSRFTKKSPRTFSFLFYSRLEIADYRGRRVRDFNRATPTLREKLLPADYQHIELC</sequence>
<organism evidence="2 3">
    <name type="scientific">Stieleria bergensis</name>
    <dbReference type="NCBI Taxonomy" id="2528025"/>
    <lineage>
        <taxon>Bacteria</taxon>
        <taxon>Pseudomonadati</taxon>
        <taxon>Planctomycetota</taxon>
        <taxon>Planctomycetia</taxon>
        <taxon>Pirellulales</taxon>
        <taxon>Pirellulaceae</taxon>
        <taxon>Stieleria</taxon>
    </lineage>
</organism>
<evidence type="ECO:0000313" key="3">
    <source>
        <dbReference type="Proteomes" id="UP000315003"/>
    </source>
</evidence>
<dbReference type="EMBL" id="CP036272">
    <property type="protein sequence ID" value="QDT60380.1"/>
    <property type="molecule type" value="Genomic_DNA"/>
</dbReference>
<accession>A0A517SW75</accession>
<evidence type="ECO:0000313" key="2">
    <source>
        <dbReference type="EMBL" id="QDT60380.1"/>
    </source>
</evidence>
<name>A0A517SW75_9BACT</name>
<keyword evidence="1" id="KW-0732">Signal</keyword>
<protein>
    <submittedName>
        <fullName evidence="2">Uncharacterized protein</fullName>
    </submittedName>
</protein>
<dbReference type="AlphaFoldDB" id="A0A517SW75"/>
<proteinExistence type="predicted"/>
<keyword evidence="3" id="KW-1185">Reference proteome</keyword>